<dbReference type="RefSeq" id="WP_146947192.1">
    <property type="nucleotide sequence ID" value="NZ_VOQF01000004.1"/>
</dbReference>
<dbReference type="OrthoDB" id="9800276at2"/>
<feature type="transmembrane region" description="Helical" evidence="11">
    <location>
        <begin position="6"/>
        <end position="25"/>
    </location>
</feature>
<accession>A0A5C6W507</accession>
<feature type="transmembrane region" description="Helical" evidence="11">
    <location>
        <begin position="266"/>
        <end position="287"/>
    </location>
</feature>
<dbReference type="GO" id="GO:0016757">
    <property type="term" value="F:glycosyltransferase activity"/>
    <property type="evidence" value="ECO:0007669"/>
    <property type="project" value="UniProtKB-KW"/>
</dbReference>
<evidence type="ECO:0000256" key="11">
    <source>
        <dbReference type="SAM" id="Phobius"/>
    </source>
</evidence>
<keyword evidence="14" id="KW-1185">Reference proteome</keyword>
<evidence type="ECO:0000256" key="8">
    <source>
        <dbReference type="ARBA" id="ARBA00037904"/>
    </source>
</evidence>
<organism evidence="13 14">
    <name type="scientific">Metabacillus litoralis</name>
    <dbReference type="NCBI Taxonomy" id="152268"/>
    <lineage>
        <taxon>Bacteria</taxon>
        <taxon>Bacillati</taxon>
        <taxon>Bacillota</taxon>
        <taxon>Bacilli</taxon>
        <taxon>Bacillales</taxon>
        <taxon>Bacillaceae</taxon>
        <taxon>Metabacillus</taxon>
    </lineage>
</organism>
<dbReference type="GO" id="GO:0005886">
    <property type="term" value="C:plasma membrane"/>
    <property type="evidence" value="ECO:0007669"/>
    <property type="project" value="UniProtKB-SubCell"/>
</dbReference>
<gene>
    <name evidence="13" type="ORF">FS935_07615</name>
</gene>
<evidence type="ECO:0000313" key="14">
    <source>
        <dbReference type="Proteomes" id="UP000321363"/>
    </source>
</evidence>
<dbReference type="PANTHER" id="PTHR43646">
    <property type="entry name" value="GLYCOSYLTRANSFERASE"/>
    <property type="match status" value="1"/>
</dbReference>
<keyword evidence="2" id="KW-1003">Cell membrane</keyword>
<comment type="similarity">
    <text evidence="9">Belongs to the glycosyltransferase 2 family. CrtQ subfamily.</text>
</comment>
<keyword evidence="6 11" id="KW-0472">Membrane</keyword>
<evidence type="ECO:0000256" key="9">
    <source>
        <dbReference type="ARBA" id="ARBA00038120"/>
    </source>
</evidence>
<evidence type="ECO:0000313" key="13">
    <source>
        <dbReference type="EMBL" id="TXC91498.1"/>
    </source>
</evidence>
<sequence length="372" mass="43112">MLIYNIILFTFLIWTIINSLFMPKLHRKTATNSNKFVSILIPVRNEENNIKPLINSLKNLSYQNYEVILLNDQSTDLTREYILSSIKDDDRFILIDGDALPTGWTGKVYACHQLSKKARGELLLFLDADIRLHQNTLQSAIHTLQSRSGKLLTGFPRFPVAYLLEKWLVPMQHFLIYFHLPLFFANYTKLQSATAAHGSFMLFDKESYINIGGHESIKHSLLDDVHLARLMKKHHQKVLLTNITSYVTCYMYTSNKEVWNGFKKNIFIGIGRSVSLAILLTMFYLFFFILPGILLLYGIVQIVLFHTVTWLLLFPYIIIALQKFIIDWQTKQKTSLCFAMPLIAFTFITLLNASMITSLTKNGYKWKGRTYL</sequence>
<dbReference type="GO" id="GO:0016117">
    <property type="term" value="P:carotenoid biosynthetic process"/>
    <property type="evidence" value="ECO:0007669"/>
    <property type="project" value="UniProtKB-KW"/>
</dbReference>
<proteinExistence type="inferred from homology"/>
<comment type="subcellular location">
    <subcellularLocation>
        <location evidence="1">Cell membrane</location>
    </subcellularLocation>
</comment>
<evidence type="ECO:0000256" key="1">
    <source>
        <dbReference type="ARBA" id="ARBA00004236"/>
    </source>
</evidence>
<dbReference type="EMBL" id="VOQF01000004">
    <property type="protein sequence ID" value="TXC91498.1"/>
    <property type="molecule type" value="Genomic_DNA"/>
</dbReference>
<protein>
    <recommendedName>
        <fullName evidence="10">4,4'-diaponeurosporenoate glycosyltransferase</fullName>
    </recommendedName>
</protein>
<evidence type="ECO:0000256" key="6">
    <source>
        <dbReference type="ARBA" id="ARBA00023136"/>
    </source>
</evidence>
<keyword evidence="4 13" id="KW-0808">Transferase</keyword>
<comment type="caution">
    <text evidence="13">The sequence shown here is derived from an EMBL/GenBank/DDBJ whole genome shotgun (WGS) entry which is preliminary data.</text>
</comment>
<feature type="domain" description="Glycosyltransferase 2-like" evidence="12">
    <location>
        <begin position="38"/>
        <end position="210"/>
    </location>
</feature>
<feature type="transmembrane region" description="Helical" evidence="11">
    <location>
        <begin position="338"/>
        <end position="359"/>
    </location>
</feature>
<feature type="transmembrane region" description="Helical" evidence="11">
    <location>
        <begin position="294"/>
        <end position="318"/>
    </location>
</feature>
<dbReference type="Gene3D" id="3.90.550.10">
    <property type="entry name" value="Spore Coat Polysaccharide Biosynthesis Protein SpsA, Chain A"/>
    <property type="match status" value="1"/>
</dbReference>
<dbReference type="SUPFAM" id="SSF53448">
    <property type="entry name" value="Nucleotide-diphospho-sugar transferases"/>
    <property type="match status" value="1"/>
</dbReference>
<evidence type="ECO:0000259" key="12">
    <source>
        <dbReference type="Pfam" id="PF00535"/>
    </source>
</evidence>
<dbReference type="InterPro" id="IPR001173">
    <property type="entry name" value="Glyco_trans_2-like"/>
</dbReference>
<dbReference type="Pfam" id="PF00535">
    <property type="entry name" value="Glycos_transf_2"/>
    <property type="match status" value="1"/>
</dbReference>
<name>A0A5C6W507_9BACI</name>
<evidence type="ECO:0000256" key="7">
    <source>
        <dbReference type="ARBA" id="ARBA00037281"/>
    </source>
</evidence>
<dbReference type="PANTHER" id="PTHR43646:SF2">
    <property type="entry name" value="GLYCOSYLTRANSFERASE 2-LIKE DOMAIN-CONTAINING PROTEIN"/>
    <property type="match status" value="1"/>
</dbReference>
<keyword evidence="5" id="KW-0125">Carotenoid biosynthesis</keyword>
<evidence type="ECO:0000256" key="5">
    <source>
        <dbReference type="ARBA" id="ARBA00022746"/>
    </source>
</evidence>
<comment type="pathway">
    <text evidence="8">Carotenoid biosynthesis; staphyloxanthin biosynthesis; staphyloxanthin from farnesyl diphosphate: step 4/5.</text>
</comment>
<keyword evidence="11" id="KW-1133">Transmembrane helix</keyword>
<evidence type="ECO:0000256" key="4">
    <source>
        <dbReference type="ARBA" id="ARBA00022679"/>
    </source>
</evidence>
<dbReference type="AlphaFoldDB" id="A0A5C6W507"/>
<evidence type="ECO:0000256" key="3">
    <source>
        <dbReference type="ARBA" id="ARBA00022676"/>
    </source>
</evidence>
<comment type="function">
    <text evidence="7">Catalyzes the glycosylation of 4,4'-diaponeurosporenoate, i.e. the esterification of glucose at the C1'' position with the carboxyl group of 4,4'-diaponeurosporenic acid, to form glycosyl-4,4'-diaponeurosporenoate. This is a step in the biosynthesis of staphyloxanthin, an orange pigment present in most staphylococci strains.</text>
</comment>
<keyword evidence="11" id="KW-0812">Transmembrane</keyword>
<dbReference type="Proteomes" id="UP000321363">
    <property type="component" value="Unassembled WGS sequence"/>
</dbReference>
<keyword evidence="3" id="KW-0328">Glycosyltransferase</keyword>
<dbReference type="InterPro" id="IPR029044">
    <property type="entry name" value="Nucleotide-diphossugar_trans"/>
</dbReference>
<reference evidence="13 14" key="1">
    <citation type="journal article" date="2005" name="Int. J. Syst. Evol. Microbiol.">
        <title>Bacillus litoralis sp. nov., isolated from a tidal flat of the Yellow Sea in Korea.</title>
        <authorList>
            <person name="Yoon J.H."/>
            <person name="Oh T.K."/>
        </authorList>
    </citation>
    <scope>NUCLEOTIDE SEQUENCE [LARGE SCALE GENOMIC DNA]</scope>
    <source>
        <strain evidence="13 14">SW-211</strain>
    </source>
</reference>
<evidence type="ECO:0000256" key="2">
    <source>
        <dbReference type="ARBA" id="ARBA00022475"/>
    </source>
</evidence>
<evidence type="ECO:0000256" key="10">
    <source>
        <dbReference type="ARBA" id="ARBA00040345"/>
    </source>
</evidence>